<gene>
    <name evidence="6" type="ORF">IAD18_01915</name>
</gene>
<feature type="repeat" description="TPR" evidence="3">
    <location>
        <begin position="302"/>
        <end position="335"/>
    </location>
</feature>
<dbReference type="GO" id="GO:0009279">
    <property type="term" value="C:cell outer membrane"/>
    <property type="evidence" value="ECO:0007669"/>
    <property type="project" value="TreeGrafter"/>
</dbReference>
<feature type="repeat" description="TPR" evidence="3">
    <location>
        <begin position="268"/>
        <end position="301"/>
    </location>
</feature>
<reference evidence="6" key="1">
    <citation type="submission" date="2020-10" db="EMBL/GenBank/DDBJ databases">
        <authorList>
            <person name="Gilroy R."/>
        </authorList>
    </citation>
    <scope>NUCLEOTIDE SEQUENCE</scope>
    <source>
        <strain evidence="6">17073</strain>
    </source>
</reference>
<comment type="caution">
    <text evidence="6">The sequence shown here is derived from an EMBL/GenBank/DDBJ whole genome shotgun (WGS) entry which is preliminary data.</text>
</comment>
<dbReference type="SMART" id="SM00028">
    <property type="entry name" value="TPR"/>
    <property type="match status" value="10"/>
</dbReference>
<feature type="repeat" description="TPR" evidence="3">
    <location>
        <begin position="97"/>
        <end position="130"/>
    </location>
</feature>
<organism evidence="6 7">
    <name type="scientific">Candidatus Limisoma intestinavium</name>
    <dbReference type="NCBI Taxonomy" id="2840856"/>
    <lineage>
        <taxon>Bacteria</taxon>
        <taxon>Pseudomonadati</taxon>
        <taxon>Bacteroidota</taxon>
        <taxon>Bacteroidia</taxon>
        <taxon>Bacteroidales</taxon>
        <taxon>Candidatus Limisoma</taxon>
    </lineage>
</organism>
<dbReference type="SUPFAM" id="SSF81901">
    <property type="entry name" value="HCP-like"/>
    <property type="match status" value="1"/>
</dbReference>
<sequence>MNKFKYSKRILLFLLSVVFLHPVSAQLNTERMLVIGKNALYFEDYLLSIQYFNQVISAKPYLAEPYFFRGLAKFYLEDYQGAEADCNLALERNPFIVDAYEVRGLSRLSIGKFKEAAADYDMGLKYYPENQIFLLNKAIALQNDKDYPASRATFDVLLEKYPKYDKAYLGRAQLFLAEKDTISAMSDIDKCIEANENNVTAYLVRSDLKLRTSHDYESALADMNAAIKLEPKQADFFINRAYLKYNLDDYFGAMSDFDYAIGLEPANVAAHFNRGLLRMEVQDVNKAIEDFSFVIEQEPDNYRALYNRAMLYQQIQDYGKSIKDFDKVIEQFPYLPSLYYARSESKRLMGDMKGGEQDYNKSRQMQKNHEERRHIIAENDEDSDDAQKEETPEEVIKKFTSLVTVENDNAVKPEYDNKYRGKIQNYDIAVELEGIYILTYYDRTTELRTNAYYQKEIDEMNSSYFLRDKLYITNVETRLTETEIETQFGLIQHYSSLLSGGDKKALDYFGRALSYTLVKNYDSAIADLSSAVELSPRFVLAYFARATAKYFKLLSDEAQSVGSILESVGIDSAGRMLAQAELKSVLDDLNKVIELSPDLVYAYFNKGNIYYHQNDYTAAISCYTSAIDIKSDFGEAYYNRGIAYLRLGNLDKGMADLSRAGELGIMSSYNVIKRMRRTAN</sequence>
<dbReference type="Gene3D" id="1.25.40.10">
    <property type="entry name" value="Tetratricopeptide repeat domain"/>
    <property type="match status" value="6"/>
</dbReference>
<dbReference type="Pfam" id="PF13432">
    <property type="entry name" value="TPR_16"/>
    <property type="match status" value="2"/>
</dbReference>
<dbReference type="Pfam" id="PF13414">
    <property type="entry name" value="TPR_11"/>
    <property type="match status" value="1"/>
</dbReference>
<evidence type="ECO:0000313" key="6">
    <source>
        <dbReference type="EMBL" id="HIU38405.1"/>
    </source>
</evidence>
<feature type="signal peptide" evidence="5">
    <location>
        <begin position="1"/>
        <end position="25"/>
    </location>
</feature>
<dbReference type="InterPro" id="IPR050498">
    <property type="entry name" value="Ycf3"/>
</dbReference>
<dbReference type="PANTHER" id="PTHR44858">
    <property type="entry name" value="TETRATRICOPEPTIDE REPEAT PROTEIN 6"/>
    <property type="match status" value="1"/>
</dbReference>
<reference evidence="6" key="2">
    <citation type="journal article" date="2021" name="PeerJ">
        <title>Extensive microbial diversity within the chicken gut microbiome revealed by metagenomics and culture.</title>
        <authorList>
            <person name="Gilroy R."/>
            <person name="Ravi A."/>
            <person name="Getino M."/>
            <person name="Pursley I."/>
            <person name="Horton D.L."/>
            <person name="Alikhan N.F."/>
            <person name="Baker D."/>
            <person name="Gharbi K."/>
            <person name="Hall N."/>
            <person name="Watson M."/>
            <person name="Adriaenssens E.M."/>
            <person name="Foster-Nyarko E."/>
            <person name="Jarju S."/>
            <person name="Secka A."/>
            <person name="Antonio M."/>
            <person name="Oren A."/>
            <person name="Chaudhuri R.R."/>
            <person name="La Ragione R."/>
            <person name="Hildebrand F."/>
            <person name="Pallen M.J."/>
        </authorList>
    </citation>
    <scope>NUCLEOTIDE SEQUENCE</scope>
    <source>
        <strain evidence="6">17073</strain>
    </source>
</reference>
<keyword evidence="5" id="KW-0732">Signal</keyword>
<dbReference type="EMBL" id="DVMS01000049">
    <property type="protein sequence ID" value="HIU38405.1"/>
    <property type="molecule type" value="Genomic_DNA"/>
</dbReference>
<feature type="region of interest" description="Disordered" evidence="4">
    <location>
        <begin position="351"/>
        <end position="370"/>
    </location>
</feature>
<name>A0A9D1IIY1_9BACT</name>
<feature type="repeat" description="TPR" evidence="3">
    <location>
        <begin position="234"/>
        <end position="267"/>
    </location>
</feature>
<evidence type="ECO:0000256" key="3">
    <source>
        <dbReference type="PROSITE-ProRule" id="PRU00339"/>
    </source>
</evidence>
<evidence type="ECO:0000256" key="2">
    <source>
        <dbReference type="ARBA" id="ARBA00022803"/>
    </source>
</evidence>
<keyword evidence="2 3" id="KW-0802">TPR repeat</keyword>
<dbReference type="SUPFAM" id="SSF48452">
    <property type="entry name" value="TPR-like"/>
    <property type="match status" value="2"/>
</dbReference>
<dbReference type="PANTHER" id="PTHR44858:SF1">
    <property type="entry name" value="UDP-N-ACETYLGLUCOSAMINE--PEPTIDE N-ACETYLGLUCOSAMINYLTRANSFERASE SPINDLY-RELATED"/>
    <property type="match status" value="1"/>
</dbReference>
<dbReference type="InterPro" id="IPR019734">
    <property type="entry name" value="TPR_rpt"/>
</dbReference>
<protein>
    <submittedName>
        <fullName evidence="6">Tetratricopeptide repeat protein</fullName>
    </submittedName>
</protein>
<feature type="repeat" description="TPR" evidence="3">
    <location>
        <begin position="505"/>
        <end position="538"/>
    </location>
</feature>
<dbReference type="GO" id="GO:0046813">
    <property type="term" value="P:receptor-mediated virion attachment to host cell"/>
    <property type="evidence" value="ECO:0007669"/>
    <property type="project" value="TreeGrafter"/>
</dbReference>
<keyword evidence="1" id="KW-0677">Repeat</keyword>
<feature type="chain" id="PRO_5038606912" evidence="5">
    <location>
        <begin position="26"/>
        <end position="680"/>
    </location>
</feature>
<dbReference type="PROSITE" id="PS50005">
    <property type="entry name" value="TPR"/>
    <property type="match status" value="6"/>
</dbReference>
<evidence type="ECO:0000256" key="1">
    <source>
        <dbReference type="ARBA" id="ARBA00022737"/>
    </source>
</evidence>
<dbReference type="Proteomes" id="UP000824076">
    <property type="component" value="Unassembled WGS sequence"/>
</dbReference>
<accession>A0A9D1IIY1</accession>
<proteinExistence type="predicted"/>
<dbReference type="AlphaFoldDB" id="A0A9D1IIY1"/>
<evidence type="ECO:0000256" key="5">
    <source>
        <dbReference type="SAM" id="SignalP"/>
    </source>
</evidence>
<evidence type="ECO:0000256" key="4">
    <source>
        <dbReference type="SAM" id="MobiDB-lite"/>
    </source>
</evidence>
<feature type="repeat" description="TPR" evidence="3">
    <location>
        <begin position="600"/>
        <end position="633"/>
    </location>
</feature>
<evidence type="ECO:0000313" key="7">
    <source>
        <dbReference type="Proteomes" id="UP000824076"/>
    </source>
</evidence>
<dbReference type="InterPro" id="IPR011990">
    <property type="entry name" value="TPR-like_helical_dom_sf"/>
</dbReference>